<evidence type="ECO:0000259" key="4">
    <source>
        <dbReference type="Pfam" id="PF23598"/>
    </source>
</evidence>
<reference evidence="6" key="1">
    <citation type="journal article" date="2019" name="Nat. Commun.">
        <title>The genome of broomcorn millet.</title>
        <authorList>
            <person name="Zou C."/>
            <person name="Miki D."/>
            <person name="Li D."/>
            <person name="Tang Q."/>
            <person name="Xiao L."/>
            <person name="Rajput S."/>
            <person name="Deng P."/>
            <person name="Jia W."/>
            <person name="Huang R."/>
            <person name="Zhang M."/>
            <person name="Sun Y."/>
            <person name="Hu J."/>
            <person name="Fu X."/>
            <person name="Schnable P.S."/>
            <person name="Li F."/>
            <person name="Zhang H."/>
            <person name="Feng B."/>
            <person name="Zhu X."/>
            <person name="Liu R."/>
            <person name="Schnable J.C."/>
            <person name="Zhu J.-K."/>
            <person name="Zhang H."/>
        </authorList>
    </citation>
    <scope>NUCLEOTIDE SEQUENCE [LARGE SCALE GENOMIC DNA]</scope>
</reference>
<dbReference type="Gene3D" id="1.10.10.10">
    <property type="entry name" value="Winged helix-like DNA-binding domain superfamily/Winged helix DNA-binding domain"/>
    <property type="match status" value="1"/>
</dbReference>
<sequence length="589" mass="65747">MFLHALYANPRRSKELDGLLHSLRHSNRVGNARRMIMFCYDDLPSQYQSCLLSVSMFPPHTTVRRTSLVRRWAAENFVTGRDGASAVDEAERCFDALIARGLLHPGHVGAAGKVKSCTVHPHVLSFLNKTASDDGLERLDLPPDLVHRVSPRSVIHLLMDSQAAANYSNTTCWGLHWRHTTPAVSKKESSHHDIVTLLNLLPASSGQLGLIKVLNLQGCKGLKKRLLRNICSNIFQLKYLSLMDTDATELPKEINKIRYLETLDIRQTLIQSFPSRTIALPKLMHLLAGHMVHQSIQAIESDKTFSTVHLPHGIGSMTNMQVLSHVEVSPGDEDIEELTNVGRKLQLRKLGVVIRGDKEAHLLQVLLRVVGMVHESLCSLSIRIEAAQPGGDSRLKEVKADDVQAFSSVLIADDMGQSPPKLLESLNIKGKISGLPAWIKQLHRLSKVTLCCTQLTASDIAVLGELLNLRCIRLHHQSYTQKKLMLDNKKFKKLELLVIEGSDISTIHFDDDAAPKLEKITWTFTRVEIALFGINKLLNLKQIEINGSCDPYHLSRIAQDIKVNPSHPILLYNTNRDATAAPSNSFIRE</sequence>
<organism evidence="5 6">
    <name type="scientific">Panicum miliaceum</name>
    <name type="common">Proso millet</name>
    <name type="synonym">Broomcorn millet</name>
    <dbReference type="NCBI Taxonomy" id="4540"/>
    <lineage>
        <taxon>Eukaryota</taxon>
        <taxon>Viridiplantae</taxon>
        <taxon>Streptophyta</taxon>
        <taxon>Embryophyta</taxon>
        <taxon>Tracheophyta</taxon>
        <taxon>Spermatophyta</taxon>
        <taxon>Magnoliopsida</taxon>
        <taxon>Liliopsida</taxon>
        <taxon>Poales</taxon>
        <taxon>Poaceae</taxon>
        <taxon>PACMAD clade</taxon>
        <taxon>Panicoideae</taxon>
        <taxon>Panicodae</taxon>
        <taxon>Paniceae</taxon>
        <taxon>Panicinae</taxon>
        <taxon>Panicum</taxon>
        <taxon>Panicum sect. Panicum</taxon>
    </lineage>
</organism>
<accession>A0A3L6TCF7</accession>
<dbReference type="PANTHER" id="PTHR23155:SF1062">
    <property type="entry name" value="OS11G0579400 PROTEIN"/>
    <property type="match status" value="1"/>
</dbReference>
<evidence type="ECO:0000259" key="3">
    <source>
        <dbReference type="Pfam" id="PF23559"/>
    </source>
</evidence>
<evidence type="ECO:0000256" key="2">
    <source>
        <dbReference type="ARBA" id="ARBA00022821"/>
    </source>
</evidence>
<dbReference type="GO" id="GO:0042742">
    <property type="term" value="P:defense response to bacterium"/>
    <property type="evidence" value="ECO:0007669"/>
    <property type="project" value="UniProtKB-ARBA"/>
</dbReference>
<evidence type="ECO:0000256" key="1">
    <source>
        <dbReference type="ARBA" id="ARBA00022737"/>
    </source>
</evidence>
<dbReference type="AlphaFoldDB" id="A0A3L6TCF7"/>
<dbReference type="GO" id="GO:0002758">
    <property type="term" value="P:innate immune response-activating signaling pathway"/>
    <property type="evidence" value="ECO:0007669"/>
    <property type="project" value="UniProtKB-ARBA"/>
</dbReference>
<dbReference type="InterPro" id="IPR058922">
    <property type="entry name" value="WHD_DRP"/>
</dbReference>
<dbReference type="InterPro" id="IPR055414">
    <property type="entry name" value="LRR_R13L4/SHOC2-like"/>
</dbReference>
<dbReference type="STRING" id="4540.A0A3L6TCF7"/>
<dbReference type="Gene3D" id="3.80.10.10">
    <property type="entry name" value="Ribonuclease Inhibitor"/>
    <property type="match status" value="1"/>
</dbReference>
<comment type="caution">
    <text evidence="5">The sequence shown here is derived from an EMBL/GenBank/DDBJ whole genome shotgun (WGS) entry which is preliminary data.</text>
</comment>
<name>A0A3L6TCF7_PANMI</name>
<keyword evidence="6" id="KW-1185">Reference proteome</keyword>
<dbReference type="GO" id="GO:0009626">
    <property type="term" value="P:plant-type hypersensitive response"/>
    <property type="evidence" value="ECO:0007669"/>
    <property type="project" value="UniProtKB-ARBA"/>
</dbReference>
<evidence type="ECO:0008006" key="7">
    <source>
        <dbReference type="Google" id="ProtNLM"/>
    </source>
</evidence>
<dbReference type="InterPro" id="IPR036388">
    <property type="entry name" value="WH-like_DNA-bd_sf"/>
</dbReference>
<dbReference type="EMBL" id="PQIB02000002">
    <property type="protein sequence ID" value="RLN35852.1"/>
    <property type="molecule type" value="Genomic_DNA"/>
</dbReference>
<dbReference type="InterPro" id="IPR032675">
    <property type="entry name" value="LRR_dom_sf"/>
</dbReference>
<dbReference type="PANTHER" id="PTHR23155">
    <property type="entry name" value="DISEASE RESISTANCE PROTEIN RP"/>
    <property type="match status" value="1"/>
</dbReference>
<dbReference type="Proteomes" id="UP000275267">
    <property type="component" value="Unassembled WGS sequence"/>
</dbReference>
<gene>
    <name evidence="5" type="ORF">C2845_PM03G22860</name>
</gene>
<dbReference type="OrthoDB" id="696255at2759"/>
<evidence type="ECO:0000313" key="5">
    <source>
        <dbReference type="EMBL" id="RLN35852.1"/>
    </source>
</evidence>
<feature type="domain" description="Disease resistance protein winged helix" evidence="3">
    <location>
        <begin position="56"/>
        <end position="123"/>
    </location>
</feature>
<keyword evidence="2" id="KW-0611">Plant defense</keyword>
<dbReference type="Pfam" id="PF23559">
    <property type="entry name" value="WHD_DRP"/>
    <property type="match status" value="1"/>
</dbReference>
<evidence type="ECO:0000313" key="6">
    <source>
        <dbReference type="Proteomes" id="UP000275267"/>
    </source>
</evidence>
<dbReference type="InterPro" id="IPR044974">
    <property type="entry name" value="Disease_R_plants"/>
</dbReference>
<dbReference type="SUPFAM" id="SSF52058">
    <property type="entry name" value="L domain-like"/>
    <property type="match status" value="1"/>
</dbReference>
<protein>
    <recommendedName>
        <fullName evidence="7">Disease resistance protein RPM1-like</fullName>
    </recommendedName>
</protein>
<feature type="domain" description="Disease resistance R13L4/SHOC-2-like LRR" evidence="4">
    <location>
        <begin position="207"/>
        <end position="552"/>
    </location>
</feature>
<dbReference type="Pfam" id="PF23598">
    <property type="entry name" value="LRR_14"/>
    <property type="match status" value="1"/>
</dbReference>
<keyword evidence="1" id="KW-0677">Repeat</keyword>
<proteinExistence type="predicted"/>
<dbReference type="FunFam" id="1.10.10.10:FF:000322">
    <property type="entry name" value="Probable disease resistance protein At1g63360"/>
    <property type="match status" value="1"/>
</dbReference>